<proteinExistence type="predicted"/>
<sequence length="104" mass="11635">MKHKLAQIDADQFALVNVTLPLRWIESLIAGSSLESGWPFHYVVPRGFLSASWTGFRDLWRPARSAIETITMIMREVDRLKVIEAVVQTGLTPGLLPTSRSIAT</sequence>
<dbReference type="RefSeq" id="WP_408163369.1">
    <property type="nucleotide sequence ID" value="NZ_JAQQDB010000038.1"/>
</dbReference>
<protein>
    <submittedName>
        <fullName evidence="1">Uncharacterized protein</fullName>
    </submittedName>
</protein>
<accession>A0ABW9CUI6</accession>
<organism evidence="1 2">
    <name type="scientific">Caballeronia jiangsuensis</name>
    <dbReference type="NCBI Taxonomy" id="1458357"/>
    <lineage>
        <taxon>Bacteria</taxon>
        <taxon>Pseudomonadati</taxon>
        <taxon>Pseudomonadota</taxon>
        <taxon>Betaproteobacteria</taxon>
        <taxon>Burkholderiales</taxon>
        <taxon>Burkholderiaceae</taxon>
        <taxon>Caballeronia</taxon>
    </lineage>
</organism>
<dbReference type="Proteomes" id="UP001629462">
    <property type="component" value="Unassembled WGS sequence"/>
</dbReference>
<feature type="non-terminal residue" evidence="1">
    <location>
        <position position="104"/>
    </location>
</feature>
<dbReference type="EMBL" id="JAQQDB010000038">
    <property type="protein sequence ID" value="MFM0521717.1"/>
    <property type="molecule type" value="Genomic_DNA"/>
</dbReference>
<evidence type="ECO:0000313" key="1">
    <source>
        <dbReference type="EMBL" id="MFM0521717.1"/>
    </source>
</evidence>
<name>A0ABW9CUI6_9BURK</name>
<comment type="caution">
    <text evidence="1">The sequence shown here is derived from an EMBL/GenBank/DDBJ whole genome shotgun (WGS) entry which is preliminary data.</text>
</comment>
<gene>
    <name evidence="1" type="ORF">PQR08_30270</name>
</gene>
<reference evidence="1 2" key="1">
    <citation type="journal article" date="2024" name="Chem. Sci.">
        <title>Discovery of megapolipeptins by genome mining of a Burkholderiales bacteria collection.</title>
        <authorList>
            <person name="Paulo B.S."/>
            <person name="Recchia M.J.J."/>
            <person name="Lee S."/>
            <person name="Fergusson C.H."/>
            <person name="Romanowski S.B."/>
            <person name="Hernandez A."/>
            <person name="Krull N."/>
            <person name="Liu D.Y."/>
            <person name="Cavanagh H."/>
            <person name="Bos A."/>
            <person name="Gray C.A."/>
            <person name="Murphy B.T."/>
            <person name="Linington R.G."/>
            <person name="Eustaquio A.S."/>
        </authorList>
    </citation>
    <scope>NUCLEOTIDE SEQUENCE [LARGE SCALE GENOMIC DNA]</scope>
    <source>
        <strain evidence="1 2">RL17-374-BIF-D</strain>
    </source>
</reference>
<evidence type="ECO:0000313" key="2">
    <source>
        <dbReference type="Proteomes" id="UP001629462"/>
    </source>
</evidence>
<keyword evidence="2" id="KW-1185">Reference proteome</keyword>